<dbReference type="PANTHER" id="PTHR31400:SF1">
    <property type="entry name" value="PROTEIN GUCD1"/>
    <property type="match status" value="1"/>
</dbReference>
<dbReference type="AlphaFoldDB" id="A0A444V1A4"/>
<comment type="caution">
    <text evidence="1">The sequence shown here is derived from an EMBL/GenBank/DDBJ whole genome shotgun (WGS) entry which is preliminary data.</text>
</comment>
<evidence type="ECO:0000313" key="2">
    <source>
        <dbReference type="Proteomes" id="UP000289886"/>
    </source>
</evidence>
<dbReference type="PANTHER" id="PTHR31400">
    <property type="entry name" value="GUANYLYL CYCLASE DOMAIN CONTAINING PROTEIN 1 GUCD1"/>
    <property type="match status" value="1"/>
</dbReference>
<reference evidence="1 2" key="1">
    <citation type="submission" date="2019-01" db="EMBL/GenBank/DDBJ databases">
        <title>Draft Genome and Complete Hox-Cluster Characterization of the Sterlet Sturgeon (Acipenser ruthenus).</title>
        <authorList>
            <person name="Wei Q."/>
        </authorList>
    </citation>
    <scope>NUCLEOTIDE SEQUENCE [LARGE SCALE GENOMIC DNA]</scope>
    <source>
        <strain evidence="1">WHYD16114868_AA</strain>
        <tissue evidence="1">Blood</tissue>
    </source>
</reference>
<gene>
    <name evidence="1" type="ORF">EOD39_18243</name>
</gene>
<evidence type="ECO:0000313" key="1">
    <source>
        <dbReference type="EMBL" id="RXM94207.1"/>
    </source>
</evidence>
<proteinExistence type="predicted"/>
<dbReference type="Pfam" id="PF09778">
    <property type="entry name" value="Guanylate_cyc_2"/>
    <property type="match status" value="3"/>
</dbReference>
<keyword evidence="2" id="KW-1185">Reference proteome</keyword>
<accession>A0A444V1A4</accession>
<name>A0A444V1A4_ACIRT</name>
<dbReference type="Proteomes" id="UP000289886">
    <property type="component" value="Unassembled WGS sequence"/>
</dbReference>
<protein>
    <submittedName>
        <fullName evidence="1">Protein GUCD1</fullName>
    </submittedName>
</protein>
<dbReference type="EMBL" id="SCEB01003637">
    <property type="protein sequence ID" value="RXM94207.1"/>
    <property type="molecule type" value="Genomic_DNA"/>
</dbReference>
<sequence>MILQVSSVYTEFGSSVYKTASNSNLVRIPRPTMHHVDLDSKTSSVLSPTPSYLHPVSEEEFQNACWELKLTESVWTIDLAYLMCQLGSFYKKHFSTEEDRVNELFAKAEANGVVVEKRSVTIQEIQNHLAQGHVAIVLVNAVLLVCDLCSTPVKYCCFLPVGQKCFCRKPDYQGHFVVVCGFNRATGCIFYNNPAYSDHVQLKVPVIRQLYHWDCGLACSRMVLKYLHPVSEEEFQNACWELKLTESVWTIDLAYLMCQLGSFYKKHFSTEEDRVNELFAKAEANGVVVEKRYETFY</sequence>
<dbReference type="InterPro" id="IPR018616">
    <property type="entry name" value="GUCD1"/>
</dbReference>
<organism evidence="1 2">
    <name type="scientific">Acipenser ruthenus</name>
    <name type="common">Sterlet sturgeon</name>
    <dbReference type="NCBI Taxonomy" id="7906"/>
    <lineage>
        <taxon>Eukaryota</taxon>
        <taxon>Metazoa</taxon>
        <taxon>Chordata</taxon>
        <taxon>Craniata</taxon>
        <taxon>Vertebrata</taxon>
        <taxon>Euteleostomi</taxon>
        <taxon>Actinopterygii</taxon>
        <taxon>Chondrostei</taxon>
        <taxon>Acipenseriformes</taxon>
        <taxon>Acipenseridae</taxon>
        <taxon>Acipenser</taxon>
    </lineage>
</organism>